<dbReference type="OrthoDB" id="8897154at2759"/>
<reference evidence="2" key="1">
    <citation type="submission" date="2025-08" db="UniProtKB">
        <authorList>
            <consortium name="RefSeq"/>
        </authorList>
    </citation>
    <scope>IDENTIFICATION</scope>
    <source>
        <strain evidence="2">J_2021</strain>
        <tissue evidence="2">Erythrocytes</tissue>
    </source>
</reference>
<name>A0A1L8EZH5_XENLA</name>
<dbReference type="AlphaFoldDB" id="A0A1L8EZH5"/>
<evidence type="ECO:0000313" key="2">
    <source>
        <dbReference type="RefSeq" id="XP_018092474.1"/>
    </source>
</evidence>
<dbReference type="PaxDb" id="8355-A0A1L8EZH5"/>
<dbReference type="RefSeq" id="XP_018092474.1">
    <property type="nucleotide sequence ID" value="XM_018236985.2"/>
</dbReference>
<sequence length="271" mass="31482">MDEKQLRECVKKFRLKDCKQGDQGYKRVLLQLFGYTGHGKSAFINSCMFAINGGKYEIHAKAEANDGCVTMERTAYQLTPTLTIVDNKGCTKLDHMEMLEIFAQLGNFFPINEKVERKENFSDYLSRLEEAELHPNDTDIVVPIFVYSAQKGLLDQEKLSLKSFLQTCKDITGFVPTVVLTFTREFDVETITRWKQTFEIMGAESVMEVENYTEKDPIQERHSSFLNIINYALENVKFCMDRPKEPKLERIKNKETLLKLAKAYYTKYRIN</sequence>
<keyword evidence="1" id="KW-1185">Reference proteome</keyword>
<dbReference type="GeneID" id="108701973"/>
<dbReference type="OMA" id="MERSAYQ"/>
<accession>A0A1L8EZH5</accession>
<dbReference type="Proteomes" id="UP000186698">
    <property type="component" value="Chromosome 9_10L"/>
</dbReference>
<dbReference type="SUPFAM" id="SSF52540">
    <property type="entry name" value="P-loop containing nucleoside triphosphate hydrolases"/>
    <property type="match status" value="1"/>
</dbReference>
<dbReference type="InterPro" id="IPR027417">
    <property type="entry name" value="P-loop_NTPase"/>
</dbReference>
<proteinExistence type="predicted"/>
<protein>
    <submittedName>
        <fullName evidence="2">Uncharacterized protein LOC108701973</fullName>
    </submittedName>
</protein>
<dbReference type="Gene3D" id="3.40.50.300">
    <property type="entry name" value="P-loop containing nucleotide triphosphate hydrolases"/>
    <property type="match status" value="1"/>
</dbReference>
<evidence type="ECO:0000313" key="1">
    <source>
        <dbReference type="Proteomes" id="UP000186698"/>
    </source>
</evidence>
<dbReference type="Bgee" id="108701973">
    <property type="expression patterns" value="Expressed in stomach and 14 other cell types or tissues"/>
</dbReference>
<gene>
    <name evidence="2" type="primary">LOC108701973</name>
</gene>
<organism evidence="1 2">
    <name type="scientific">Xenopus laevis</name>
    <name type="common">African clawed frog</name>
    <dbReference type="NCBI Taxonomy" id="8355"/>
    <lineage>
        <taxon>Eukaryota</taxon>
        <taxon>Metazoa</taxon>
        <taxon>Chordata</taxon>
        <taxon>Craniata</taxon>
        <taxon>Vertebrata</taxon>
        <taxon>Euteleostomi</taxon>
        <taxon>Amphibia</taxon>
        <taxon>Batrachia</taxon>
        <taxon>Anura</taxon>
        <taxon>Pipoidea</taxon>
        <taxon>Pipidae</taxon>
        <taxon>Xenopodinae</taxon>
        <taxon>Xenopus</taxon>
        <taxon>Xenopus</taxon>
    </lineage>
</organism>
<dbReference type="KEGG" id="xla:108701973"/>